<dbReference type="InterPro" id="IPR032675">
    <property type="entry name" value="LRR_dom_sf"/>
</dbReference>
<protein>
    <submittedName>
        <fullName evidence="3">Peptidylprolyl isomerase</fullName>
    </submittedName>
</protein>
<evidence type="ECO:0000256" key="1">
    <source>
        <dbReference type="SAM" id="Phobius"/>
    </source>
</evidence>
<dbReference type="Pfam" id="PF07635">
    <property type="entry name" value="PSCyt1"/>
    <property type="match status" value="1"/>
</dbReference>
<evidence type="ECO:0000313" key="3">
    <source>
        <dbReference type="EMBL" id="RVU24114.1"/>
    </source>
</evidence>
<dbReference type="AlphaFoldDB" id="A0A437PPT5"/>
<feature type="transmembrane region" description="Helical" evidence="1">
    <location>
        <begin position="69"/>
        <end position="93"/>
    </location>
</feature>
<feature type="domain" description="Cytochrome C Planctomycete-type" evidence="2">
    <location>
        <begin position="183"/>
        <end position="241"/>
    </location>
</feature>
<keyword evidence="1" id="KW-1133">Transmembrane helix</keyword>
<dbReference type="PANTHER" id="PTHR35889">
    <property type="entry name" value="CYCLOINULO-OLIGOSACCHARIDE FRUCTANOTRANSFERASE-RELATED"/>
    <property type="match status" value="1"/>
</dbReference>
<sequence>MQRFLQIGTLFLWFLQCLLLFLLVFQESFELPLAGIGHLHPLILHLPIGFGVLLALFSVVKKQFEQIEILFQSLLVLTALFSTATAIFGLFLAKEGGYEAEQITWHQWSGVAVSFVYFAWVLWQKSPLMVGILGVLTLIFAGHTGASITHGADYLQFGEQKEAITNESIAFEALVQPILKTKCESCHNEQKSKGGLKMNTLANLLKGGKNGPIWKAGDLNSHLLQRMNLPLNNKKHMPPAGKAQLTADEQLILTLWIKEGAKVEQKVGAYSKVFQNLATKQQETTIEPVYDFSAASEKDIAAVNTPFCSVYPIAYDSPALQAEFFVAAKFDPKSLENLSKVSEQLIGINLNKMPVSDADLNILTKFLHLERLHLNATKVSYRGVVDLLKKLPNLKTLAIWNTVISNPEITQLKKQFPKVSIEQTVVLKNETLQINPPILVNEKLILRPNEQLSFKHTINDVVFRYTVNDSLPDSLSRLQTKGIVPIKNYTKVRIIATKPDWYASNPVDVKVYKSNFVPHKIDLLSTPSPKYPAKGGMSLMDFEQGAREVKGVPNLTWLGFKDTDLDALASFQLPTKVNGLTFSYLEKTDADVFPPTKIEIWAGNDSKNLKLIASFSPIQPKEKSGYNLKGINIPISTVPSTYYRIKAHRNKKLPSFVDNKGKGAWLKVDEVVFY</sequence>
<dbReference type="InterPro" id="IPR011429">
    <property type="entry name" value="Cyt_c_Planctomycete-type"/>
</dbReference>
<dbReference type="PANTHER" id="PTHR35889:SF3">
    <property type="entry name" value="F-BOX DOMAIN-CONTAINING PROTEIN"/>
    <property type="match status" value="1"/>
</dbReference>
<evidence type="ECO:0000313" key="4">
    <source>
        <dbReference type="Proteomes" id="UP000282832"/>
    </source>
</evidence>
<gene>
    <name evidence="3" type="ORF">EOJ36_09300</name>
</gene>
<dbReference type="Proteomes" id="UP000282832">
    <property type="component" value="Unassembled WGS sequence"/>
</dbReference>
<dbReference type="Gene3D" id="3.80.10.10">
    <property type="entry name" value="Ribonuclease Inhibitor"/>
    <property type="match status" value="1"/>
</dbReference>
<keyword evidence="1" id="KW-0472">Membrane</keyword>
<dbReference type="SUPFAM" id="SSF52047">
    <property type="entry name" value="RNI-like"/>
    <property type="match status" value="1"/>
</dbReference>
<dbReference type="EMBL" id="SACY01000004">
    <property type="protein sequence ID" value="RVU24114.1"/>
    <property type="molecule type" value="Genomic_DNA"/>
</dbReference>
<proteinExistence type="predicted"/>
<accession>A0A437PPT5</accession>
<reference evidence="3 4" key="1">
    <citation type="submission" date="2019-01" db="EMBL/GenBank/DDBJ databases">
        <authorList>
            <person name="Chen W.-M."/>
        </authorList>
    </citation>
    <scope>NUCLEOTIDE SEQUENCE [LARGE SCALE GENOMIC DNA]</scope>
    <source>
        <strain evidence="3 4">FSY-15</strain>
    </source>
</reference>
<feature type="transmembrane region" description="Helical" evidence="1">
    <location>
        <begin position="42"/>
        <end position="60"/>
    </location>
</feature>
<keyword evidence="4" id="KW-1185">Reference proteome</keyword>
<dbReference type="OrthoDB" id="713772at2"/>
<organism evidence="3 4">
    <name type="scientific">Sandaracinomonas limnophila</name>
    <dbReference type="NCBI Taxonomy" id="1862386"/>
    <lineage>
        <taxon>Bacteria</taxon>
        <taxon>Pseudomonadati</taxon>
        <taxon>Bacteroidota</taxon>
        <taxon>Cytophagia</taxon>
        <taxon>Cytophagales</taxon>
        <taxon>Flectobacillaceae</taxon>
        <taxon>Sandaracinomonas</taxon>
    </lineage>
</organism>
<dbReference type="RefSeq" id="WP_127804675.1">
    <property type="nucleotide sequence ID" value="NZ_SACY01000004.1"/>
</dbReference>
<dbReference type="GO" id="GO:0016853">
    <property type="term" value="F:isomerase activity"/>
    <property type="evidence" value="ECO:0007669"/>
    <property type="project" value="UniProtKB-KW"/>
</dbReference>
<feature type="transmembrane region" description="Helical" evidence="1">
    <location>
        <begin position="130"/>
        <end position="148"/>
    </location>
</feature>
<keyword evidence="1" id="KW-0812">Transmembrane</keyword>
<keyword evidence="3" id="KW-0413">Isomerase</keyword>
<feature type="transmembrane region" description="Helical" evidence="1">
    <location>
        <begin position="105"/>
        <end position="123"/>
    </location>
</feature>
<evidence type="ECO:0000259" key="2">
    <source>
        <dbReference type="Pfam" id="PF07635"/>
    </source>
</evidence>
<comment type="caution">
    <text evidence="3">The sequence shown here is derived from an EMBL/GenBank/DDBJ whole genome shotgun (WGS) entry which is preliminary data.</text>
</comment>
<name>A0A437PPT5_9BACT</name>